<sequence length="613" mass="69118">METIDGIEVLFYDNGAKSIGHALYPGFQQETKILTKGTVLREGALALPCDILWERDVALTLRDGTKIYADVLRPPHSKLAVPAIISSGGFGKNGGLNRKIQDMSPWRNGVPQSTVSSLEKFEALDPAYWVLHGYALVHPDTRGSWMSEGDTYVNCTLDGKDGYDIVEWVAEQPWSNKRVTMAGNSWLAQTQWFVGAENPPHLTCLAPWEGWNDLYNDTAQRGGIPNPEFQQGLLNNCFPGLGRTEDVASMTHKYPTWNAYWEDRKARLDKITVPLYIVASWTNALHTCGTFRGWTECASQNKWLRVHNSNEWPDLYYPQNVEDLRKFFDHYMKDASNGWEFTPKVRLSILDPGNVDIVNRPEAAFPLARQQSKRLFLNATDAGSTDKNTLHWEIPPSQPQNIAFDAVTGSADFVYVFHTRTEITGYSKLKLWVEARGNDDMDLFVKFAKLDCDGKLVETMCIDVGYLSDDPDGDRAKLIQMHQQGDKHVDVYFAEGAHGRLRVSHRELDLTRSTPHQPQYTHTNIQKLKEGEVVPVEIELWPFGMVWQVGEALRLKVAGHNLRPELTFRTPPVKTLNKGSIVIHTGGEYDSHLLVPFIPEAGHKKSTSGTVLL</sequence>
<evidence type="ECO:0000259" key="2">
    <source>
        <dbReference type="SMART" id="SM00939"/>
    </source>
</evidence>
<dbReference type="InterPro" id="IPR005674">
    <property type="entry name" value="CocE/Ser_esterase"/>
</dbReference>
<name>A0ABP0B8W4_9PEZI</name>
<evidence type="ECO:0000256" key="1">
    <source>
        <dbReference type="ARBA" id="ARBA00022801"/>
    </source>
</evidence>
<dbReference type="Pfam" id="PF08530">
    <property type="entry name" value="PepX_C"/>
    <property type="match status" value="1"/>
</dbReference>
<accession>A0ABP0B8W4</accession>
<comment type="caution">
    <text evidence="3">The sequence shown here is derived from an EMBL/GenBank/DDBJ whole genome shotgun (WGS) entry which is preliminary data.</text>
</comment>
<reference evidence="3 4" key="1">
    <citation type="submission" date="2024-01" db="EMBL/GenBank/DDBJ databases">
        <authorList>
            <person name="Allen C."/>
            <person name="Tagirdzhanova G."/>
        </authorList>
    </citation>
    <scope>NUCLEOTIDE SEQUENCE [LARGE SCALE GENOMIC DNA]</scope>
</reference>
<dbReference type="EMBL" id="CAWUHC010000016">
    <property type="protein sequence ID" value="CAK7215941.1"/>
    <property type="molecule type" value="Genomic_DNA"/>
</dbReference>
<dbReference type="Gene3D" id="1.10.3020.20">
    <property type="match status" value="1"/>
</dbReference>
<dbReference type="InterPro" id="IPR029058">
    <property type="entry name" value="AB_hydrolase_fold"/>
</dbReference>
<dbReference type="InterPro" id="IPR013736">
    <property type="entry name" value="Xaa-Pro_dipept_C"/>
</dbReference>
<gene>
    <name evidence="3" type="ORF">SBRCBS47491_002662</name>
</gene>
<feature type="domain" description="Xaa-Pro dipeptidyl-peptidase C-terminal" evidence="2">
    <location>
        <begin position="325"/>
        <end position="594"/>
    </location>
</feature>
<dbReference type="Pfam" id="PF02129">
    <property type="entry name" value="Peptidase_S15"/>
    <property type="match status" value="1"/>
</dbReference>
<dbReference type="SUPFAM" id="SSF53474">
    <property type="entry name" value="alpha/beta-Hydrolases"/>
    <property type="match status" value="1"/>
</dbReference>
<dbReference type="InterPro" id="IPR050585">
    <property type="entry name" value="Xaa-Pro_dipeptidyl-ppase/CocE"/>
</dbReference>
<evidence type="ECO:0000313" key="3">
    <source>
        <dbReference type="EMBL" id="CAK7215941.1"/>
    </source>
</evidence>
<keyword evidence="4" id="KW-1185">Reference proteome</keyword>
<dbReference type="Proteomes" id="UP001642406">
    <property type="component" value="Unassembled WGS sequence"/>
</dbReference>
<evidence type="ECO:0000313" key="4">
    <source>
        <dbReference type="Proteomes" id="UP001642406"/>
    </source>
</evidence>
<dbReference type="Gene3D" id="3.40.50.1820">
    <property type="entry name" value="alpha/beta hydrolase"/>
    <property type="match status" value="1"/>
</dbReference>
<protein>
    <recommendedName>
        <fullName evidence="2">Xaa-Pro dipeptidyl-peptidase C-terminal domain-containing protein</fullName>
    </recommendedName>
</protein>
<dbReference type="NCBIfam" id="TIGR00976">
    <property type="entry name" value="CocE_NonD"/>
    <property type="match status" value="2"/>
</dbReference>
<proteinExistence type="predicted"/>
<keyword evidence="1" id="KW-0378">Hydrolase</keyword>
<dbReference type="SUPFAM" id="SSF49785">
    <property type="entry name" value="Galactose-binding domain-like"/>
    <property type="match status" value="1"/>
</dbReference>
<organism evidence="3 4">
    <name type="scientific">Sporothrix bragantina</name>
    <dbReference type="NCBI Taxonomy" id="671064"/>
    <lineage>
        <taxon>Eukaryota</taxon>
        <taxon>Fungi</taxon>
        <taxon>Dikarya</taxon>
        <taxon>Ascomycota</taxon>
        <taxon>Pezizomycotina</taxon>
        <taxon>Sordariomycetes</taxon>
        <taxon>Sordariomycetidae</taxon>
        <taxon>Ophiostomatales</taxon>
        <taxon>Ophiostomataceae</taxon>
        <taxon>Sporothrix</taxon>
    </lineage>
</organism>
<dbReference type="SMART" id="SM00939">
    <property type="entry name" value="PepX_C"/>
    <property type="match status" value="1"/>
</dbReference>
<dbReference type="InterPro" id="IPR000383">
    <property type="entry name" value="Xaa-Pro-like_dom"/>
</dbReference>
<dbReference type="PANTHER" id="PTHR43056:SF10">
    <property type="entry name" value="COCE_NOND FAMILY, PUTATIVE (AFU_ORTHOLOGUE AFUA_7G00600)-RELATED"/>
    <property type="match status" value="1"/>
</dbReference>
<dbReference type="InterPro" id="IPR008979">
    <property type="entry name" value="Galactose-bd-like_sf"/>
</dbReference>
<dbReference type="PANTHER" id="PTHR43056">
    <property type="entry name" value="PEPTIDASE S9 PROLYL OLIGOPEPTIDASE"/>
    <property type="match status" value="1"/>
</dbReference>
<dbReference type="Gene3D" id="2.60.120.260">
    <property type="entry name" value="Galactose-binding domain-like"/>
    <property type="match status" value="1"/>
</dbReference>